<gene>
    <name evidence="2" type="ordered locus">ROP_pROB01-05330</name>
</gene>
<evidence type="ECO:0000256" key="1">
    <source>
        <dbReference type="SAM" id="MobiDB-lite"/>
    </source>
</evidence>
<dbReference type="RefSeq" id="WP_007297360.1">
    <property type="nucleotide sequence ID" value="NC_012520.1"/>
</dbReference>
<geneLocation type="plasmid" evidence="2 3">
    <name>pROB01</name>
</geneLocation>
<sequence length="125" mass="13551">MTLNERNAPVPANRVIDEPWRTAVTDVLFARVNELTRLSRTGMNPADNPPPLASRLHRGEDLLPLAATTPATESGTARRKKLIFAPGLSQDALARRRTVRLDPATATPAGGTEVVRLGQPRAEPE</sequence>
<dbReference type="HOGENOM" id="CLU_1990947_0_0_11"/>
<accession>C1BCH7</accession>
<protein>
    <submittedName>
        <fullName evidence="2">Uncharacterized protein</fullName>
    </submittedName>
</protein>
<dbReference type="EMBL" id="AP011116">
    <property type="protein sequence ID" value="BAH56032.1"/>
    <property type="molecule type" value="Genomic_DNA"/>
</dbReference>
<feature type="region of interest" description="Disordered" evidence="1">
    <location>
        <begin position="100"/>
        <end position="125"/>
    </location>
</feature>
<proteinExistence type="predicted"/>
<reference evidence="2 3" key="1">
    <citation type="submission" date="2009-03" db="EMBL/GenBank/DDBJ databases">
        <title>Comparison of the complete genome sequences of Rhodococcus erythropolis PR4 and Rhodococcus opacus B4.</title>
        <authorList>
            <person name="Takarada H."/>
            <person name="Sekine M."/>
            <person name="Hosoyama A."/>
            <person name="Yamada R."/>
            <person name="Fujisawa T."/>
            <person name="Omata S."/>
            <person name="Shimizu A."/>
            <person name="Tsukatani N."/>
            <person name="Tanikawa S."/>
            <person name="Fujita N."/>
            <person name="Harayama S."/>
        </authorList>
    </citation>
    <scope>NUCLEOTIDE SEQUENCE [LARGE SCALE GENOMIC DNA]</scope>
    <source>
        <strain evidence="2 3">B4</strain>
        <plasmid evidence="2 3">pROB01</plasmid>
    </source>
</reference>
<dbReference type="KEGG" id="rop:ROP_pROB01-05330"/>
<organism evidence="2 3">
    <name type="scientific">Rhodococcus opacus (strain B4)</name>
    <dbReference type="NCBI Taxonomy" id="632772"/>
    <lineage>
        <taxon>Bacteria</taxon>
        <taxon>Bacillati</taxon>
        <taxon>Actinomycetota</taxon>
        <taxon>Actinomycetes</taxon>
        <taxon>Mycobacteriales</taxon>
        <taxon>Nocardiaceae</taxon>
        <taxon>Rhodococcus</taxon>
    </lineage>
</organism>
<evidence type="ECO:0000313" key="2">
    <source>
        <dbReference type="EMBL" id="BAH56032.1"/>
    </source>
</evidence>
<evidence type="ECO:0000313" key="3">
    <source>
        <dbReference type="Proteomes" id="UP000002212"/>
    </source>
</evidence>
<dbReference type="AlphaFoldDB" id="C1BCH7"/>
<dbReference type="Proteomes" id="UP000002212">
    <property type="component" value="Plasmid pROB01"/>
</dbReference>
<keyword evidence="2" id="KW-0614">Plasmid</keyword>
<name>C1BCH7_RHOOB</name>
<dbReference type="PATRIC" id="fig|632772.20.peg.8292"/>